<evidence type="ECO:0000256" key="1">
    <source>
        <dbReference type="SAM" id="SignalP"/>
    </source>
</evidence>
<reference evidence="2" key="1">
    <citation type="submission" date="2021-03" db="EMBL/GenBank/DDBJ databases">
        <authorList>
            <person name="Tran Van P."/>
        </authorList>
    </citation>
    <scope>NUCLEOTIDE SEQUENCE</scope>
</reference>
<dbReference type="InterPro" id="IPR011035">
    <property type="entry name" value="Ribosomal_bL25/Gln-tRNA_synth"/>
</dbReference>
<sequence>MKTKQKDFWHILTLMVMTLGFRENGKIISVDADPNLSNKDFKKTLKLTWLAETEKVPFIPCICVYFDHIISKPVLGKDDDFKKYIGHNTRSILFKS</sequence>
<feature type="chain" id="PRO_5046647617" evidence="1">
    <location>
        <begin position="21"/>
        <end position="96"/>
    </location>
</feature>
<evidence type="ECO:0000313" key="2">
    <source>
        <dbReference type="EMBL" id="CAG2056743.1"/>
    </source>
</evidence>
<organism evidence="2 3">
    <name type="scientific">Timema podura</name>
    <name type="common">Walking stick</name>
    <dbReference type="NCBI Taxonomy" id="61482"/>
    <lineage>
        <taxon>Eukaryota</taxon>
        <taxon>Metazoa</taxon>
        <taxon>Ecdysozoa</taxon>
        <taxon>Arthropoda</taxon>
        <taxon>Hexapoda</taxon>
        <taxon>Insecta</taxon>
        <taxon>Pterygota</taxon>
        <taxon>Neoptera</taxon>
        <taxon>Polyneoptera</taxon>
        <taxon>Phasmatodea</taxon>
        <taxon>Timematodea</taxon>
        <taxon>Timematoidea</taxon>
        <taxon>Timematidae</taxon>
        <taxon>Timema</taxon>
    </lineage>
</organism>
<dbReference type="EMBL" id="CAJPIN010004281">
    <property type="protein sequence ID" value="CAG2056743.1"/>
    <property type="molecule type" value="Genomic_DNA"/>
</dbReference>
<evidence type="ECO:0000313" key="3">
    <source>
        <dbReference type="Proteomes" id="UP001153148"/>
    </source>
</evidence>
<accession>A0ABN7NLK7</accession>
<dbReference type="Proteomes" id="UP001153148">
    <property type="component" value="Unassembled WGS sequence"/>
</dbReference>
<protein>
    <submittedName>
        <fullName evidence="2">Uncharacterized protein</fullName>
    </submittedName>
</protein>
<keyword evidence="3" id="KW-1185">Reference proteome</keyword>
<feature type="signal peptide" evidence="1">
    <location>
        <begin position="1"/>
        <end position="20"/>
    </location>
</feature>
<comment type="caution">
    <text evidence="2">The sequence shown here is derived from an EMBL/GenBank/DDBJ whole genome shotgun (WGS) entry which is preliminary data.</text>
</comment>
<dbReference type="SUPFAM" id="SSF50715">
    <property type="entry name" value="Ribosomal protein L25-like"/>
    <property type="match status" value="1"/>
</dbReference>
<gene>
    <name evidence="2" type="ORF">TPAB3V08_LOCUS3727</name>
</gene>
<proteinExistence type="predicted"/>
<name>A0ABN7NLK7_TIMPD</name>
<keyword evidence="1" id="KW-0732">Signal</keyword>